<feature type="region of interest" description="Disordered" evidence="10">
    <location>
        <begin position="120"/>
        <end position="168"/>
    </location>
</feature>
<evidence type="ECO:0000259" key="11">
    <source>
        <dbReference type="PROSITE" id="PS50884"/>
    </source>
</evidence>
<keyword evidence="2 8" id="KW-0863">Zinc-finger</keyword>
<protein>
    <recommendedName>
        <fullName evidence="9">Dof zinc finger protein</fullName>
    </recommendedName>
</protein>
<dbReference type="Proteomes" id="UP000594638">
    <property type="component" value="Unassembled WGS sequence"/>
</dbReference>
<dbReference type="GO" id="GO:0003700">
    <property type="term" value="F:DNA-binding transcription factor activity"/>
    <property type="evidence" value="ECO:0007669"/>
    <property type="project" value="UniProtKB-UniRule"/>
</dbReference>
<evidence type="ECO:0000256" key="3">
    <source>
        <dbReference type="ARBA" id="ARBA00022833"/>
    </source>
</evidence>
<dbReference type="GO" id="GO:0005634">
    <property type="term" value="C:nucleus"/>
    <property type="evidence" value="ECO:0007669"/>
    <property type="project" value="UniProtKB-SubCell"/>
</dbReference>
<dbReference type="EMBL" id="CACTIH010002090">
    <property type="protein sequence ID" value="CAA2973202.1"/>
    <property type="molecule type" value="Genomic_DNA"/>
</dbReference>
<feature type="compositionally biased region" description="Polar residues" evidence="10">
    <location>
        <begin position="20"/>
        <end position="32"/>
    </location>
</feature>
<keyword evidence="1 9" id="KW-0479">Metal-binding</keyword>
<dbReference type="PANTHER" id="PTHR31992">
    <property type="entry name" value="DOF ZINC FINGER PROTEIN DOF1.4-RELATED"/>
    <property type="match status" value="1"/>
</dbReference>
<comment type="function">
    <text evidence="9">Transcription factor that binds specifically to a 5'-AA[AG]G-3' consensus core sequence.</text>
</comment>
<keyword evidence="13" id="KW-1185">Reference proteome</keyword>
<feature type="domain" description="Dof-type" evidence="11">
    <location>
        <begin position="76"/>
        <end position="130"/>
    </location>
</feature>
<dbReference type="GO" id="GO:0008270">
    <property type="term" value="F:zinc ion binding"/>
    <property type="evidence" value="ECO:0007669"/>
    <property type="project" value="UniProtKB-KW"/>
</dbReference>
<keyword evidence="3 9" id="KW-0862">Zinc</keyword>
<keyword evidence="5 8" id="KW-0238">DNA-binding</keyword>
<comment type="subcellular location">
    <subcellularLocation>
        <location evidence="8 9">Nucleus</location>
    </subcellularLocation>
</comment>
<evidence type="ECO:0000256" key="9">
    <source>
        <dbReference type="RuleBase" id="RU369094"/>
    </source>
</evidence>
<keyword evidence="4 9" id="KW-0805">Transcription regulation</keyword>
<evidence type="ECO:0000256" key="7">
    <source>
        <dbReference type="ARBA" id="ARBA00023242"/>
    </source>
</evidence>
<keyword evidence="6 9" id="KW-0804">Transcription</keyword>
<feature type="compositionally biased region" description="Polar residues" evidence="10">
    <location>
        <begin position="312"/>
        <end position="329"/>
    </location>
</feature>
<keyword evidence="7 8" id="KW-0539">Nucleus</keyword>
<sequence>MGFSSIPAYVDPANWQQHQNNQIFGSSSTNPLQSQRPPSPPSSAQPHASGGTGSIRPRSMAERARLANILMPEAALKCPRCQSANTKFCYFNNYSLTQPRHFCKTCRRYWTRGGALRSVPVGGGCRRNKRSKSTSSKSPAPPNNDRQTTSNSTSTGIGTVSSNSSGPASILGLNPQFPPLRFMSPLGQLTDDYTTGDISLNYSGISAPISEMNFQMGSNYLGGGSCSGGGGIGGGSGIASLLSNAGTEQWRFHQQYPFLGSMDPSLTGLYHFEGGDEQSRFAGETSQAAQPKLSSSMLNHNTTSVKMEENSSKLNLPSQSIGMPGNDQWSTGAASWTDLSCFNSSTNIPL</sequence>
<evidence type="ECO:0000256" key="2">
    <source>
        <dbReference type="ARBA" id="ARBA00022771"/>
    </source>
</evidence>
<dbReference type="OrthoDB" id="1927254at2759"/>
<reference evidence="12 13" key="1">
    <citation type="submission" date="2019-12" db="EMBL/GenBank/DDBJ databases">
        <authorList>
            <person name="Alioto T."/>
            <person name="Alioto T."/>
            <person name="Gomez Garrido J."/>
        </authorList>
    </citation>
    <scope>NUCLEOTIDE SEQUENCE [LARGE SCALE GENOMIC DNA]</scope>
</reference>
<dbReference type="InterPro" id="IPR003851">
    <property type="entry name" value="Znf_Dof"/>
</dbReference>
<dbReference type="InterPro" id="IPR045174">
    <property type="entry name" value="Dof"/>
</dbReference>
<feature type="region of interest" description="Disordered" evidence="10">
    <location>
        <begin position="304"/>
        <end position="329"/>
    </location>
</feature>
<evidence type="ECO:0000256" key="8">
    <source>
        <dbReference type="PROSITE-ProRule" id="PRU00071"/>
    </source>
</evidence>
<evidence type="ECO:0000256" key="10">
    <source>
        <dbReference type="SAM" id="MobiDB-lite"/>
    </source>
</evidence>
<dbReference type="PROSITE" id="PS01361">
    <property type="entry name" value="ZF_DOF_1"/>
    <property type="match status" value="1"/>
</dbReference>
<proteinExistence type="predicted"/>
<evidence type="ECO:0000313" key="13">
    <source>
        <dbReference type="Proteomes" id="UP000594638"/>
    </source>
</evidence>
<gene>
    <name evidence="12" type="ORF">OLEA9_A030707</name>
</gene>
<evidence type="ECO:0000313" key="12">
    <source>
        <dbReference type="EMBL" id="CAA2973202.1"/>
    </source>
</evidence>
<accession>A0A8S0R458</accession>
<dbReference type="PANTHER" id="PTHR31992:SF191">
    <property type="entry name" value="DOF ZINC FINGER PROTEIN"/>
    <property type="match status" value="1"/>
</dbReference>
<dbReference type="GO" id="GO:0003677">
    <property type="term" value="F:DNA binding"/>
    <property type="evidence" value="ECO:0007669"/>
    <property type="project" value="UniProtKB-UniRule"/>
</dbReference>
<feature type="compositionally biased region" description="Low complexity" evidence="10">
    <location>
        <begin position="148"/>
        <end position="166"/>
    </location>
</feature>
<evidence type="ECO:0000256" key="1">
    <source>
        <dbReference type="ARBA" id="ARBA00022723"/>
    </source>
</evidence>
<evidence type="ECO:0000256" key="5">
    <source>
        <dbReference type="ARBA" id="ARBA00023125"/>
    </source>
</evidence>
<comment type="caution">
    <text evidence="12">The sequence shown here is derived from an EMBL/GenBank/DDBJ whole genome shotgun (WGS) entry which is preliminary data.</text>
</comment>
<feature type="region of interest" description="Disordered" evidence="10">
    <location>
        <begin position="20"/>
        <end position="56"/>
    </location>
</feature>
<dbReference type="Gramene" id="OE9A030707T1">
    <property type="protein sequence ID" value="OE9A030707C1"/>
    <property type="gene ID" value="OE9A030707"/>
</dbReference>
<evidence type="ECO:0000256" key="4">
    <source>
        <dbReference type="ARBA" id="ARBA00023015"/>
    </source>
</evidence>
<organism evidence="12 13">
    <name type="scientific">Olea europaea subsp. europaea</name>
    <dbReference type="NCBI Taxonomy" id="158383"/>
    <lineage>
        <taxon>Eukaryota</taxon>
        <taxon>Viridiplantae</taxon>
        <taxon>Streptophyta</taxon>
        <taxon>Embryophyta</taxon>
        <taxon>Tracheophyta</taxon>
        <taxon>Spermatophyta</taxon>
        <taxon>Magnoliopsida</taxon>
        <taxon>eudicotyledons</taxon>
        <taxon>Gunneridae</taxon>
        <taxon>Pentapetalae</taxon>
        <taxon>asterids</taxon>
        <taxon>lamiids</taxon>
        <taxon>Lamiales</taxon>
        <taxon>Oleaceae</taxon>
        <taxon>Oleeae</taxon>
        <taxon>Olea</taxon>
    </lineage>
</organism>
<dbReference type="PROSITE" id="PS50884">
    <property type="entry name" value="ZF_DOF_2"/>
    <property type="match status" value="1"/>
</dbReference>
<dbReference type="Pfam" id="PF02701">
    <property type="entry name" value="Zn_ribbon_Dof"/>
    <property type="match status" value="1"/>
</dbReference>
<evidence type="ECO:0000256" key="6">
    <source>
        <dbReference type="ARBA" id="ARBA00023163"/>
    </source>
</evidence>
<name>A0A8S0R458_OLEEU</name>
<dbReference type="AlphaFoldDB" id="A0A8S0R458"/>